<evidence type="ECO:0000256" key="1">
    <source>
        <dbReference type="ARBA" id="ARBA00004635"/>
    </source>
</evidence>
<keyword evidence="6" id="KW-0449">Lipoprotein</keyword>
<sequence length="261" mass="28179">MKRLLALAAALAAVLVPPLAFAAETLTVAATAVPHAEILEVVKPVLAAEGVDLKVRVFTDYVQPNVQVVEKRIDANYFQTQQYLDEFNRNRGTHLVAVENVHVEPLGLYSRKVKTLAELADGAKVALPNDPSNTGRALLLLQKAGLITLKDPANPVSTLKDIATNPKQLKFRELEAATLPRVLGQVDAAVINTNYALDAKLDPSKDALAIEDSHTPYVNVLVAREDNQDSPSLKKLAAALHGAAVKEFIKNKYRGAVVPAF</sequence>
<dbReference type="PIRSF" id="PIRSF002854">
    <property type="entry name" value="MetQ"/>
    <property type="match status" value="1"/>
</dbReference>
<proteinExistence type="inferred from homology"/>
<organism evidence="8 9">
    <name type="scientific">Dokdonella ginsengisoli</name>
    <dbReference type="NCBI Taxonomy" id="363846"/>
    <lineage>
        <taxon>Bacteria</taxon>
        <taxon>Pseudomonadati</taxon>
        <taxon>Pseudomonadota</taxon>
        <taxon>Gammaproteobacteria</taxon>
        <taxon>Lysobacterales</taxon>
        <taxon>Rhodanobacteraceae</taxon>
        <taxon>Dokdonella</taxon>
    </lineage>
</organism>
<protein>
    <submittedName>
        <fullName evidence="8">MetQ/NlpA family ABC transporter substrate-binding protein</fullName>
    </submittedName>
</protein>
<evidence type="ECO:0000256" key="6">
    <source>
        <dbReference type="ARBA" id="ARBA00023288"/>
    </source>
</evidence>
<dbReference type="EMBL" id="JBHSHD010000008">
    <property type="protein sequence ID" value="MFC4821054.1"/>
    <property type="molecule type" value="Genomic_DNA"/>
</dbReference>
<dbReference type="PANTHER" id="PTHR30429:SF0">
    <property type="entry name" value="METHIONINE-BINDING LIPOPROTEIN METQ"/>
    <property type="match status" value="1"/>
</dbReference>
<comment type="caution">
    <text evidence="8">The sequence shown here is derived from an EMBL/GenBank/DDBJ whole genome shotgun (WGS) entry which is preliminary data.</text>
</comment>
<dbReference type="Gene3D" id="3.40.190.10">
    <property type="entry name" value="Periplasmic binding protein-like II"/>
    <property type="match status" value="2"/>
</dbReference>
<keyword evidence="4" id="KW-0472">Membrane</keyword>
<comment type="similarity">
    <text evidence="2">Belongs to the NlpA lipoprotein family.</text>
</comment>
<dbReference type="RefSeq" id="WP_380021317.1">
    <property type="nucleotide sequence ID" value="NZ_JBHSHD010000008.1"/>
</dbReference>
<evidence type="ECO:0000256" key="3">
    <source>
        <dbReference type="ARBA" id="ARBA00022729"/>
    </source>
</evidence>
<gene>
    <name evidence="8" type="ORF">ACFO6Q_12015</name>
</gene>
<dbReference type="InterPro" id="IPR004872">
    <property type="entry name" value="Lipoprotein_NlpA"/>
</dbReference>
<dbReference type="CDD" id="cd13597">
    <property type="entry name" value="PBP2_lipoprotein_Tp32"/>
    <property type="match status" value="1"/>
</dbReference>
<accession>A0ABV9QWN2</accession>
<feature type="chain" id="PRO_5047107101" evidence="7">
    <location>
        <begin position="23"/>
        <end position="261"/>
    </location>
</feature>
<dbReference type="PANTHER" id="PTHR30429">
    <property type="entry name" value="D-METHIONINE-BINDING LIPOPROTEIN METQ"/>
    <property type="match status" value="1"/>
</dbReference>
<keyword evidence="9" id="KW-1185">Reference proteome</keyword>
<dbReference type="Proteomes" id="UP001595886">
    <property type="component" value="Unassembled WGS sequence"/>
</dbReference>
<evidence type="ECO:0000256" key="4">
    <source>
        <dbReference type="ARBA" id="ARBA00023136"/>
    </source>
</evidence>
<evidence type="ECO:0000256" key="5">
    <source>
        <dbReference type="ARBA" id="ARBA00023139"/>
    </source>
</evidence>
<comment type="subcellular location">
    <subcellularLocation>
        <location evidence="1">Membrane</location>
        <topology evidence="1">Lipid-anchor</topology>
    </subcellularLocation>
</comment>
<reference evidence="9" key="1">
    <citation type="journal article" date="2019" name="Int. J. Syst. Evol. Microbiol.">
        <title>The Global Catalogue of Microorganisms (GCM) 10K type strain sequencing project: providing services to taxonomists for standard genome sequencing and annotation.</title>
        <authorList>
            <consortium name="The Broad Institute Genomics Platform"/>
            <consortium name="The Broad Institute Genome Sequencing Center for Infectious Disease"/>
            <person name="Wu L."/>
            <person name="Ma J."/>
        </authorList>
    </citation>
    <scope>NUCLEOTIDE SEQUENCE [LARGE SCALE GENOMIC DNA]</scope>
    <source>
        <strain evidence="9">CCUG 30340</strain>
    </source>
</reference>
<feature type="signal peptide" evidence="7">
    <location>
        <begin position="1"/>
        <end position="22"/>
    </location>
</feature>
<keyword evidence="3 7" id="KW-0732">Signal</keyword>
<evidence type="ECO:0000313" key="8">
    <source>
        <dbReference type="EMBL" id="MFC4821054.1"/>
    </source>
</evidence>
<keyword evidence="5" id="KW-0564">Palmitate</keyword>
<dbReference type="SUPFAM" id="SSF53850">
    <property type="entry name" value="Periplasmic binding protein-like II"/>
    <property type="match status" value="1"/>
</dbReference>
<evidence type="ECO:0000256" key="2">
    <source>
        <dbReference type="ARBA" id="ARBA00008973"/>
    </source>
</evidence>
<dbReference type="Pfam" id="PF03180">
    <property type="entry name" value="Lipoprotein_9"/>
    <property type="match status" value="1"/>
</dbReference>
<name>A0ABV9QWN2_9GAMM</name>
<evidence type="ECO:0000313" key="9">
    <source>
        <dbReference type="Proteomes" id="UP001595886"/>
    </source>
</evidence>
<evidence type="ECO:0000256" key="7">
    <source>
        <dbReference type="SAM" id="SignalP"/>
    </source>
</evidence>